<keyword evidence="1" id="KW-0812">Transmembrane</keyword>
<evidence type="ECO:0000313" key="2">
    <source>
        <dbReference type="EMBL" id="PYC87386.1"/>
    </source>
</evidence>
<gene>
    <name evidence="2" type="ORF">C7C46_04715</name>
</gene>
<dbReference type="OrthoDB" id="3873294at2"/>
<feature type="transmembrane region" description="Helical" evidence="1">
    <location>
        <begin position="27"/>
        <end position="46"/>
    </location>
</feature>
<protein>
    <submittedName>
        <fullName evidence="2">Uncharacterized protein</fullName>
    </submittedName>
</protein>
<name>A0A2V4NLU3_9ACTN</name>
<evidence type="ECO:0000256" key="1">
    <source>
        <dbReference type="SAM" id="Phobius"/>
    </source>
</evidence>
<reference evidence="2 3" key="1">
    <citation type="submission" date="2018-03" db="EMBL/GenBank/DDBJ databases">
        <title>Bioinformatic expansion and discovery of thiopeptide antibiotics.</title>
        <authorList>
            <person name="Schwalen C.J."/>
            <person name="Hudson G.A."/>
            <person name="Mitchell D.A."/>
        </authorList>
    </citation>
    <scope>NUCLEOTIDE SEQUENCE [LARGE SCALE GENOMIC DNA]</scope>
    <source>
        <strain evidence="2 3">ATCC 21389</strain>
    </source>
</reference>
<sequence>MAETPTANPGAAKVHPFRDIRDRLLNVTPKAVFVLVAASMGLGLVGAQVQTFWVLVLFAIFWGITVVAMLVLAARMITEHESTTGGGRHRAVH</sequence>
<dbReference type="EMBL" id="PYBW01000015">
    <property type="protein sequence ID" value="PYC87386.1"/>
    <property type="molecule type" value="Genomic_DNA"/>
</dbReference>
<dbReference type="AlphaFoldDB" id="A0A2V4NLU3"/>
<feature type="transmembrane region" description="Helical" evidence="1">
    <location>
        <begin position="52"/>
        <end position="74"/>
    </location>
</feature>
<keyword evidence="1" id="KW-1133">Transmembrane helix</keyword>
<keyword evidence="3" id="KW-1185">Reference proteome</keyword>
<accession>A0A2V4NLU3</accession>
<organism evidence="2 3">
    <name type="scientific">Streptomyces tateyamensis</name>
    <dbReference type="NCBI Taxonomy" id="565073"/>
    <lineage>
        <taxon>Bacteria</taxon>
        <taxon>Bacillati</taxon>
        <taxon>Actinomycetota</taxon>
        <taxon>Actinomycetes</taxon>
        <taxon>Kitasatosporales</taxon>
        <taxon>Streptomycetaceae</taxon>
        <taxon>Streptomyces</taxon>
    </lineage>
</organism>
<evidence type="ECO:0000313" key="3">
    <source>
        <dbReference type="Proteomes" id="UP000248039"/>
    </source>
</evidence>
<dbReference type="Proteomes" id="UP000248039">
    <property type="component" value="Unassembled WGS sequence"/>
</dbReference>
<comment type="caution">
    <text evidence="2">The sequence shown here is derived from an EMBL/GenBank/DDBJ whole genome shotgun (WGS) entry which is preliminary data.</text>
</comment>
<dbReference type="RefSeq" id="WP_110666003.1">
    <property type="nucleotide sequence ID" value="NZ_PYBW01000015.1"/>
</dbReference>
<proteinExistence type="predicted"/>
<keyword evidence="1" id="KW-0472">Membrane</keyword>